<dbReference type="Gene3D" id="3.30.300.30">
    <property type="match status" value="2"/>
</dbReference>
<dbReference type="Pfam" id="PF00501">
    <property type="entry name" value="AMP-binding"/>
    <property type="match status" value="2"/>
</dbReference>
<evidence type="ECO:0000256" key="12">
    <source>
        <dbReference type="ARBA" id="ARBA00023223"/>
    </source>
</evidence>
<keyword evidence="11" id="KW-0576">Peroxisome</keyword>
<dbReference type="VEuPathDB" id="VectorBase:ASTEI09560"/>
<dbReference type="EnsemblMetazoa" id="ASTEI09560-RA">
    <property type="protein sequence ID" value="ASTEI09560-PA"/>
    <property type="gene ID" value="ASTEI09560"/>
</dbReference>
<dbReference type="InterPro" id="IPR045851">
    <property type="entry name" value="AMP-bd_C_sf"/>
</dbReference>
<evidence type="ECO:0000256" key="1">
    <source>
        <dbReference type="ARBA" id="ARBA00001946"/>
    </source>
</evidence>
<accession>A0A182YM74</accession>
<evidence type="ECO:0000256" key="13">
    <source>
        <dbReference type="ARBA" id="ARBA00023262"/>
    </source>
</evidence>
<evidence type="ECO:0000256" key="5">
    <source>
        <dbReference type="ARBA" id="ARBA00019043"/>
    </source>
</evidence>
<feature type="domain" description="AMP-dependent synthetase/ligase" evidence="15">
    <location>
        <begin position="550"/>
        <end position="913"/>
    </location>
</feature>
<evidence type="ECO:0000256" key="7">
    <source>
        <dbReference type="ARBA" id="ARBA00022840"/>
    </source>
</evidence>
<dbReference type="VEuPathDB" id="VectorBase:ASTE016218"/>
<dbReference type="InterPro" id="IPR025110">
    <property type="entry name" value="AMP-bd_C"/>
</dbReference>
<keyword evidence="12" id="KW-0455">Luminescence</keyword>
<dbReference type="FunFam" id="3.40.50.12780:FF:000003">
    <property type="entry name" value="Long-chain-fatty-acid--CoA ligase FadD"/>
    <property type="match status" value="1"/>
</dbReference>
<organism evidence="17 18">
    <name type="scientific">Anopheles stephensi</name>
    <name type="common">Indo-Pakistan malaria mosquito</name>
    <dbReference type="NCBI Taxonomy" id="30069"/>
    <lineage>
        <taxon>Eukaryota</taxon>
        <taxon>Metazoa</taxon>
        <taxon>Ecdysozoa</taxon>
        <taxon>Arthropoda</taxon>
        <taxon>Hexapoda</taxon>
        <taxon>Insecta</taxon>
        <taxon>Pterygota</taxon>
        <taxon>Neoptera</taxon>
        <taxon>Endopterygota</taxon>
        <taxon>Diptera</taxon>
        <taxon>Nematocera</taxon>
        <taxon>Culicoidea</taxon>
        <taxon>Culicidae</taxon>
        <taxon>Anophelinae</taxon>
        <taxon>Anopheles</taxon>
    </lineage>
</organism>
<keyword evidence="13" id="KW-0599">Photoprotein</keyword>
<evidence type="ECO:0000256" key="3">
    <source>
        <dbReference type="ARBA" id="ARBA00006432"/>
    </source>
</evidence>
<evidence type="ECO:0000256" key="14">
    <source>
        <dbReference type="ARBA" id="ARBA00048497"/>
    </source>
</evidence>
<dbReference type="InterPro" id="IPR042099">
    <property type="entry name" value="ANL_N_sf"/>
</dbReference>
<dbReference type="EC" id="1.13.12.7" evidence="4"/>
<name>A0A182YM74_ANOST</name>
<evidence type="ECO:0000256" key="4">
    <source>
        <dbReference type="ARBA" id="ARBA00012532"/>
    </source>
</evidence>
<keyword evidence="6" id="KW-0547">Nucleotide-binding</keyword>
<reference evidence="17" key="2">
    <citation type="submission" date="2020-05" db="UniProtKB">
        <authorList>
            <consortium name="EnsemblMetazoa"/>
        </authorList>
    </citation>
    <scope>IDENTIFICATION</scope>
    <source>
        <strain evidence="17">Indian</strain>
    </source>
</reference>
<evidence type="ECO:0000259" key="16">
    <source>
        <dbReference type="Pfam" id="PF13193"/>
    </source>
</evidence>
<dbReference type="STRING" id="30069.A0A182YM74"/>
<comment type="cofactor">
    <cofactor evidence="1">
        <name>Mg(2+)</name>
        <dbReference type="ChEBI" id="CHEBI:18420"/>
    </cofactor>
</comment>
<comment type="similarity">
    <text evidence="3">Belongs to the ATP-dependent AMP-binding enzyme family.</text>
</comment>
<evidence type="ECO:0000256" key="11">
    <source>
        <dbReference type="ARBA" id="ARBA00023140"/>
    </source>
</evidence>
<reference evidence="18" key="1">
    <citation type="journal article" date="2014" name="Genome Biol.">
        <title>Genome analysis of a major urban malaria vector mosquito, Anopheles stephensi.</title>
        <authorList>
            <person name="Jiang X."/>
            <person name="Peery A."/>
            <person name="Hall A.B."/>
            <person name="Sharma A."/>
            <person name="Chen X.G."/>
            <person name="Waterhouse R.M."/>
            <person name="Komissarov A."/>
            <person name="Riehle M.M."/>
            <person name="Shouche Y."/>
            <person name="Sharakhova M.V."/>
            <person name="Lawson D."/>
            <person name="Pakpour N."/>
            <person name="Arensburger P."/>
            <person name="Davidson V.L."/>
            <person name="Eiglmeier K."/>
            <person name="Emrich S."/>
            <person name="George P."/>
            <person name="Kennedy R.C."/>
            <person name="Mane S.P."/>
            <person name="Maslen G."/>
            <person name="Oringanje C."/>
            <person name="Qi Y."/>
            <person name="Settlage R."/>
            <person name="Tojo M."/>
            <person name="Tubio J.M."/>
            <person name="Unger M.F."/>
            <person name="Wang B."/>
            <person name="Vernick K.D."/>
            <person name="Ribeiro J.M."/>
            <person name="James A.A."/>
            <person name="Michel K."/>
            <person name="Riehle M.A."/>
            <person name="Luckhart S."/>
            <person name="Sharakhov I.V."/>
            <person name="Tu Z."/>
        </authorList>
    </citation>
    <scope>NUCLEOTIDE SEQUENCE [LARGE SCALE GENOMIC DNA]</scope>
    <source>
        <strain evidence="18">Indian</strain>
    </source>
</reference>
<dbReference type="VEuPathDB" id="VectorBase:ASTE016217"/>
<evidence type="ECO:0000259" key="15">
    <source>
        <dbReference type="Pfam" id="PF00501"/>
    </source>
</evidence>
<proteinExistence type="inferred from homology"/>
<dbReference type="PROSITE" id="PS00455">
    <property type="entry name" value="AMP_BINDING"/>
    <property type="match status" value="2"/>
</dbReference>
<keyword evidence="10" id="KW-0503">Monooxygenase</keyword>
<dbReference type="VEuPathDB" id="VectorBase:ASTEI20_031328"/>
<dbReference type="InterPro" id="IPR000873">
    <property type="entry name" value="AMP-dep_synth/lig_dom"/>
</dbReference>
<feature type="domain" description="AMP-binding enzyme C-terminal" evidence="16">
    <location>
        <begin position="431"/>
        <end position="505"/>
    </location>
</feature>
<evidence type="ECO:0000256" key="6">
    <source>
        <dbReference type="ARBA" id="ARBA00022741"/>
    </source>
</evidence>
<sequence>MEQTASERLVLYGGDLRNSIEDGCNSLGELIVKRLHRNGDDVALVDAVSGDSLTYHQILARALKLANRFHRLGIKRNSVVGICSENCIHFPTITFATIMLGATVLPINYGYSPSELRHVLHLTKPIALFASEKPLQKIIAMRSDLPFVKLLVSFGKDRRTRGVALLDDFFDNSPVSNLRNFTPQPVPLEKQVAVMVMSSGTTGLPKAVQLTHHNVMTVMAYQAEDPRYTELPVPCLNKVPMVVLSHFEPNLFLRTIQDHRITMASLVPPLVVFLAKSPLVDSYDLRSLYAVLCGAAPLSREIEELVRSRLPNVQTIRTGYGMSETSLGVISRTNDKIGSVGKVHKTTSVKVVDLETGCALGPNQTGEICIKGPLVMKGYLNNDQATAEMIDADGWLHTGDIGYYDQEQDFYIVDRIKDLIKYKGFQVPPAELEDVLLSHPSIRDCAVVGVPDEGAGELPAAFVVTQPGTDVSEREVIQYVASRLSPQKHLRGGVFFVDEIPKTGSVSIEPYSAMEQPASDDTAFVVRGAPAPDDLTLGTRSLGELFLQVLRKKPTAVALVDGVTGKEYTYAELLERSCQLAAYLHDHSIKRGDVVAIVAENRSEYPITIIALFLVGATVALFNPSYTSRELVHALGVACPKLVFVSSLARDALLKASRSVKQGFTVISYDALERSTTFAQCLQRSNKRRSTADTLQPDPVDIADEVAVIVMSSGTTGLPKGVQITHRNVMATMANVRGALEKGLPLHCSLDVLPWFHVAGGMSMVSWLGANLTVVYLPRFEPRTYLRCIERYRPSFLNMVPPIVVFLAKHPAVPEYDLSSVQTIACGAAPLSREVEELIYARLPGIRIRQGYGMSETTQAITFYDSEMPKPGSIGKVRAGQLGKVIDADTGRALGPDQLGELCFKGTLIMKGYIGGERVIDADGWLHTGDIGYYDADGDFFIVDRIKELIKYKAFQVAPAEMEALLLAHPGVKDCAVVGKQDERVGELPLAFVVRAEGSAVSERELVRHVEERVSNEKRLRGGVIFVEEIPKTASGKILRRTLRELANQKAKL</sequence>
<keyword evidence="9" id="KW-0560">Oxidoreductase</keyword>
<dbReference type="VEuPathDB" id="VectorBase:ASTEI20_036994"/>
<dbReference type="GO" id="GO:0008218">
    <property type="term" value="P:bioluminescence"/>
    <property type="evidence" value="ECO:0007669"/>
    <property type="project" value="UniProtKB-KW"/>
</dbReference>
<dbReference type="Proteomes" id="UP000076408">
    <property type="component" value="Unassembled WGS sequence"/>
</dbReference>
<comment type="catalytic activity">
    <reaction evidence="14">
        <text>firefly D-luciferin + ATP + O2 = firefly oxyluciferin + hnu + AMP + CO2 + diphosphate</text>
        <dbReference type="Rhea" id="RHEA:10732"/>
        <dbReference type="ChEBI" id="CHEBI:15379"/>
        <dbReference type="ChEBI" id="CHEBI:16526"/>
        <dbReference type="ChEBI" id="CHEBI:16792"/>
        <dbReference type="ChEBI" id="CHEBI:30212"/>
        <dbReference type="ChEBI" id="CHEBI:30616"/>
        <dbReference type="ChEBI" id="CHEBI:33019"/>
        <dbReference type="ChEBI" id="CHEBI:58038"/>
        <dbReference type="ChEBI" id="CHEBI:456215"/>
        <dbReference type="EC" id="1.13.12.7"/>
    </reaction>
</comment>
<keyword evidence="18" id="KW-1185">Reference proteome</keyword>
<protein>
    <recommendedName>
        <fullName evidence="5">Luciferin 4-monooxygenase</fullName>
        <ecNumber evidence="4">1.13.12.7</ecNumber>
    </recommendedName>
</protein>
<evidence type="ECO:0000313" key="18">
    <source>
        <dbReference type="Proteomes" id="UP000076408"/>
    </source>
</evidence>
<evidence type="ECO:0000256" key="9">
    <source>
        <dbReference type="ARBA" id="ARBA00023002"/>
    </source>
</evidence>
<dbReference type="GO" id="GO:0005524">
    <property type="term" value="F:ATP binding"/>
    <property type="evidence" value="ECO:0007669"/>
    <property type="project" value="UniProtKB-KW"/>
</dbReference>
<dbReference type="FunFam" id="3.30.300.30:FF:000007">
    <property type="entry name" value="4-coumarate--CoA ligase 2"/>
    <property type="match status" value="2"/>
</dbReference>
<dbReference type="GO" id="GO:0005777">
    <property type="term" value="C:peroxisome"/>
    <property type="evidence" value="ECO:0007669"/>
    <property type="project" value="UniProtKB-SubCell"/>
</dbReference>
<keyword evidence="8" id="KW-0460">Magnesium</keyword>
<dbReference type="Pfam" id="PF13193">
    <property type="entry name" value="AMP-binding_C"/>
    <property type="match status" value="2"/>
</dbReference>
<feature type="domain" description="AMP-binding enzyme C-terminal" evidence="16">
    <location>
        <begin position="961"/>
        <end position="1037"/>
    </location>
</feature>
<dbReference type="SUPFAM" id="SSF56801">
    <property type="entry name" value="Acetyl-CoA synthetase-like"/>
    <property type="match status" value="2"/>
</dbReference>
<evidence type="ECO:0000256" key="2">
    <source>
        <dbReference type="ARBA" id="ARBA00004275"/>
    </source>
</evidence>
<dbReference type="OMA" id="ENICLCF"/>
<dbReference type="PANTHER" id="PTHR24096">
    <property type="entry name" value="LONG-CHAIN-FATTY-ACID--COA LIGASE"/>
    <property type="match status" value="1"/>
</dbReference>
<dbReference type="GO" id="GO:0004497">
    <property type="term" value="F:monooxygenase activity"/>
    <property type="evidence" value="ECO:0007669"/>
    <property type="project" value="UniProtKB-KW"/>
</dbReference>
<evidence type="ECO:0000256" key="10">
    <source>
        <dbReference type="ARBA" id="ARBA00023033"/>
    </source>
</evidence>
<dbReference type="CDD" id="cd05911">
    <property type="entry name" value="Firefly_Luc_like"/>
    <property type="match status" value="2"/>
</dbReference>
<dbReference type="PANTHER" id="PTHR24096:SF423">
    <property type="entry name" value="GM05240P"/>
    <property type="match status" value="1"/>
</dbReference>
<dbReference type="Gene3D" id="3.40.50.12780">
    <property type="entry name" value="N-terminal domain of ligase-like"/>
    <property type="match status" value="2"/>
</dbReference>
<evidence type="ECO:0000313" key="17">
    <source>
        <dbReference type="EnsemblMetazoa" id="ASTEI09560-PA"/>
    </source>
</evidence>
<dbReference type="InterPro" id="IPR020845">
    <property type="entry name" value="AMP-binding_CS"/>
</dbReference>
<comment type="subcellular location">
    <subcellularLocation>
        <location evidence="2">Peroxisome</location>
    </subcellularLocation>
</comment>
<keyword evidence="7" id="KW-0067">ATP-binding</keyword>
<evidence type="ECO:0000256" key="8">
    <source>
        <dbReference type="ARBA" id="ARBA00022842"/>
    </source>
</evidence>
<feature type="domain" description="AMP-dependent synthetase/ligase" evidence="15">
    <location>
        <begin position="34"/>
        <end position="380"/>
    </location>
</feature>
<dbReference type="AlphaFoldDB" id="A0A182YM74"/>
<dbReference type="GO" id="GO:0016405">
    <property type="term" value="F:CoA-ligase activity"/>
    <property type="evidence" value="ECO:0007669"/>
    <property type="project" value="TreeGrafter"/>
</dbReference>